<accession>M6YQF9</accession>
<reference evidence="1 2" key="1">
    <citation type="submission" date="2013-01" db="EMBL/GenBank/DDBJ databases">
        <authorList>
            <person name="Harkins D.M."/>
            <person name="Durkin A.S."/>
            <person name="Brinkac L.M."/>
            <person name="Haft D.H."/>
            <person name="Selengut J.D."/>
            <person name="Sanka R."/>
            <person name="DePew J."/>
            <person name="Purushe J."/>
            <person name="Whelen A.C."/>
            <person name="Vinetz J.M."/>
            <person name="Sutton G.G."/>
            <person name="Nierman W.C."/>
            <person name="Fouts D.E."/>
        </authorList>
    </citation>
    <scope>NUCLEOTIDE SEQUENCE [LARGE SCALE GENOMIC DNA]</scope>
    <source>
        <strain evidence="1 2">2001034031</strain>
    </source>
</reference>
<gene>
    <name evidence="1" type="ORF">LEP1GSC024_1274</name>
</gene>
<evidence type="ECO:0000313" key="1">
    <source>
        <dbReference type="EMBL" id="EMO88563.1"/>
    </source>
</evidence>
<dbReference type="Proteomes" id="UP000012138">
    <property type="component" value="Unassembled WGS sequence"/>
</dbReference>
<protein>
    <submittedName>
        <fullName evidence="1">Uncharacterized protein</fullName>
    </submittedName>
</protein>
<name>M6YQF9_9LEPT</name>
<organism evidence="1 2">
    <name type="scientific">Leptospira noguchii str. 2001034031</name>
    <dbReference type="NCBI Taxonomy" id="1193053"/>
    <lineage>
        <taxon>Bacteria</taxon>
        <taxon>Pseudomonadati</taxon>
        <taxon>Spirochaetota</taxon>
        <taxon>Spirochaetia</taxon>
        <taxon>Leptospirales</taxon>
        <taxon>Leptospiraceae</taxon>
        <taxon>Leptospira</taxon>
    </lineage>
</organism>
<dbReference type="EMBL" id="AKXB02000124">
    <property type="protein sequence ID" value="EMO88563.1"/>
    <property type="molecule type" value="Genomic_DNA"/>
</dbReference>
<proteinExistence type="predicted"/>
<comment type="caution">
    <text evidence="1">The sequence shown here is derived from an EMBL/GenBank/DDBJ whole genome shotgun (WGS) entry which is preliminary data.</text>
</comment>
<sequence>MCVFAELNATHRNSANASLRIGIQESVLLSSILILKSYSTCG</sequence>
<evidence type="ECO:0000313" key="2">
    <source>
        <dbReference type="Proteomes" id="UP000012138"/>
    </source>
</evidence>
<dbReference type="AlphaFoldDB" id="M6YQF9"/>